<evidence type="ECO:0000313" key="11">
    <source>
        <dbReference type="EMBL" id="KIW81584.1"/>
    </source>
</evidence>
<dbReference type="GO" id="GO:0005886">
    <property type="term" value="C:plasma membrane"/>
    <property type="evidence" value="ECO:0007669"/>
    <property type="project" value="UniProtKB-SubCell"/>
</dbReference>
<evidence type="ECO:0000256" key="4">
    <source>
        <dbReference type="ARBA" id="ARBA00022729"/>
    </source>
</evidence>
<keyword evidence="6" id="KW-0325">Glycoprotein</keyword>
<dbReference type="VEuPathDB" id="FungiDB:Z517_04610"/>
<keyword evidence="4 9" id="KW-0732">Signal</keyword>
<dbReference type="InterPro" id="IPR046936">
    <property type="entry name" value="BIM1-like"/>
</dbReference>
<evidence type="ECO:0000256" key="9">
    <source>
        <dbReference type="SAM" id="SignalP"/>
    </source>
</evidence>
<evidence type="ECO:0000256" key="8">
    <source>
        <dbReference type="SAM" id="MobiDB-lite"/>
    </source>
</evidence>
<dbReference type="Proteomes" id="UP000053029">
    <property type="component" value="Unassembled WGS sequence"/>
</dbReference>
<evidence type="ECO:0000313" key="12">
    <source>
        <dbReference type="Proteomes" id="UP000053029"/>
    </source>
</evidence>
<organism evidence="11 12">
    <name type="scientific">Fonsecaea pedrosoi CBS 271.37</name>
    <dbReference type="NCBI Taxonomy" id="1442368"/>
    <lineage>
        <taxon>Eukaryota</taxon>
        <taxon>Fungi</taxon>
        <taxon>Dikarya</taxon>
        <taxon>Ascomycota</taxon>
        <taxon>Pezizomycotina</taxon>
        <taxon>Eurotiomycetes</taxon>
        <taxon>Chaetothyriomycetidae</taxon>
        <taxon>Chaetothyriales</taxon>
        <taxon>Herpotrichiellaceae</taxon>
        <taxon>Fonsecaea</taxon>
    </lineage>
</organism>
<proteinExistence type="predicted"/>
<dbReference type="PANTHER" id="PTHR34992">
    <property type="entry name" value="HYPHAL ANASTAMOSIS-7 PROTEIN"/>
    <property type="match status" value="1"/>
</dbReference>
<keyword evidence="7" id="KW-0449">Lipoprotein</keyword>
<keyword evidence="5" id="KW-0472">Membrane</keyword>
<feature type="domain" description="Copper acquisition factor BIM1-like" evidence="10">
    <location>
        <begin position="18"/>
        <end position="156"/>
    </location>
</feature>
<evidence type="ECO:0000256" key="3">
    <source>
        <dbReference type="ARBA" id="ARBA00022622"/>
    </source>
</evidence>
<dbReference type="Pfam" id="PF20238">
    <property type="entry name" value="BIM1-like_dom"/>
    <property type="match status" value="1"/>
</dbReference>
<feature type="compositionally biased region" description="Low complexity" evidence="8">
    <location>
        <begin position="169"/>
        <end position="191"/>
    </location>
</feature>
<protein>
    <recommendedName>
        <fullName evidence="10">Copper acquisition factor BIM1-like domain-containing protein</fullName>
    </recommendedName>
</protein>
<dbReference type="GeneID" id="25304100"/>
<dbReference type="EMBL" id="KN846971">
    <property type="protein sequence ID" value="KIW81584.1"/>
    <property type="molecule type" value="Genomic_DNA"/>
</dbReference>
<evidence type="ECO:0000256" key="5">
    <source>
        <dbReference type="ARBA" id="ARBA00023136"/>
    </source>
</evidence>
<evidence type="ECO:0000256" key="6">
    <source>
        <dbReference type="ARBA" id="ARBA00023180"/>
    </source>
</evidence>
<dbReference type="AlphaFoldDB" id="A0A0D2HAL4"/>
<dbReference type="InterPro" id="IPR046530">
    <property type="entry name" value="BIM1-like_dom"/>
</dbReference>
<dbReference type="HOGENOM" id="CLU_070647_0_1_1"/>
<dbReference type="PANTHER" id="PTHR34992:SF1">
    <property type="entry name" value="COPPER ACQUISITION FACTOR BIM1-LIKE DOMAIN-CONTAINING PROTEIN"/>
    <property type="match status" value="1"/>
</dbReference>
<dbReference type="CDD" id="cd21176">
    <property type="entry name" value="LPMO_auxiliary-like"/>
    <property type="match status" value="1"/>
</dbReference>
<keyword evidence="12" id="KW-1185">Reference proteome</keyword>
<evidence type="ECO:0000259" key="10">
    <source>
        <dbReference type="Pfam" id="PF20238"/>
    </source>
</evidence>
<gene>
    <name evidence="11" type="ORF">Z517_04610</name>
</gene>
<reference evidence="11 12" key="1">
    <citation type="submission" date="2015-01" db="EMBL/GenBank/DDBJ databases">
        <title>The Genome Sequence of Fonsecaea pedrosoi CBS 271.37.</title>
        <authorList>
            <consortium name="The Broad Institute Genomics Platform"/>
            <person name="Cuomo C."/>
            <person name="de Hoog S."/>
            <person name="Gorbushina A."/>
            <person name="Stielow B."/>
            <person name="Teixiera M."/>
            <person name="Abouelleil A."/>
            <person name="Chapman S.B."/>
            <person name="Priest M."/>
            <person name="Young S.K."/>
            <person name="Wortman J."/>
            <person name="Nusbaum C."/>
            <person name="Birren B."/>
        </authorList>
    </citation>
    <scope>NUCLEOTIDE SEQUENCE [LARGE SCALE GENOMIC DNA]</scope>
    <source>
        <strain evidence="11 12">CBS 271.37</strain>
    </source>
</reference>
<accession>A0A0D2HAL4</accession>
<evidence type="ECO:0000256" key="2">
    <source>
        <dbReference type="ARBA" id="ARBA00022475"/>
    </source>
</evidence>
<evidence type="ECO:0000256" key="1">
    <source>
        <dbReference type="ARBA" id="ARBA00004609"/>
    </source>
</evidence>
<comment type="subcellular location">
    <subcellularLocation>
        <location evidence="1">Cell membrane</location>
        <topology evidence="1">Lipid-anchor</topology>
        <topology evidence="1">GPI-anchor</topology>
    </subcellularLocation>
</comment>
<name>A0A0D2HAL4_9EURO</name>
<dbReference type="RefSeq" id="XP_013285392.1">
    <property type="nucleotide sequence ID" value="XM_013429938.1"/>
</dbReference>
<feature type="region of interest" description="Disordered" evidence="8">
    <location>
        <begin position="165"/>
        <end position="191"/>
    </location>
</feature>
<evidence type="ECO:0000256" key="7">
    <source>
        <dbReference type="ARBA" id="ARBA00023288"/>
    </source>
</evidence>
<keyword evidence="3" id="KW-0336">GPI-anchor</keyword>
<dbReference type="GO" id="GO:0098552">
    <property type="term" value="C:side of membrane"/>
    <property type="evidence" value="ECO:0007669"/>
    <property type="project" value="UniProtKB-KW"/>
</dbReference>
<feature type="chain" id="PRO_5002243534" description="Copper acquisition factor BIM1-like domain-containing protein" evidence="9">
    <location>
        <begin position="20"/>
        <end position="227"/>
    </location>
</feature>
<feature type="signal peptide" evidence="9">
    <location>
        <begin position="1"/>
        <end position="19"/>
    </location>
</feature>
<keyword evidence="2" id="KW-1003">Cell membrane</keyword>
<sequence>MHFLRHLSLVSAWALCTSAHFILQYPSSLGFNDDNEGTAPCGGFDVVFNGTDDSIPVGGFPVSMLSTHPAADWLFRVTLDQQAPFNWTNLLPVVSETGLGQFCLPQLVAPAEFAGQQGVVQVIQKGPDGVLYQCAAVNFVDGINSTVSSSCTNVTGLTATLTNQNDFDTSSSSTAGTMSATASPSASATASGGAASSSSAGMAAPTTGPQLMQGLIAAAGLAVPFFL</sequence>
<dbReference type="OrthoDB" id="2146436at2759"/>